<evidence type="ECO:0000259" key="6">
    <source>
        <dbReference type="PROSITE" id="PS50865"/>
    </source>
</evidence>
<dbReference type="Gene3D" id="6.10.140.2220">
    <property type="match status" value="1"/>
</dbReference>
<gene>
    <name evidence="7" type="ORF">Triagg1_115</name>
</gene>
<feature type="region of interest" description="Disordered" evidence="5">
    <location>
        <begin position="1"/>
        <end position="59"/>
    </location>
</feature>
<name>A0AAE1ILJ1_9HYPO</name>
<dbReference type="SUPFAM" id="SSF144232">
    <property type="entry name" value="HIT/MYND zinc finger-like"/>
    <property type="match status" value="1"/>
</dbReference>
<dbReference type="EMBL" id="JAWRVG010000001">
    <property type="protein sequence ID" value="KAK4085125.1"/>
    <property type="molecule type" value="Genomic_DNA"/>
</dbReference>
<dbReference type="GO" id="GO:0008270">
    <property type="term" value="F:zinc ion binding"/>
    <property type="evidence" value="ECO:0007669"/>
    <property type="project" value="UniProtKB-KW"/>
</dbReference>
<dbReference type="GeneID" id="87915093"/>
<dbReference type="Pfam" id="PF01753">
    <property type="entry name" value="zf-MYND"/>
    <property type="match status" value="1"/>
</dbReference>
<dbReference type="AlphaFoldDB" id="A0AAE1ILJ1"/>
<evidence type="ECO:0000313" key="7">
    <source>
        <dbReference type="EMBL" id="KAK4085125.1"/>
    </source>
</evidence>
<feature type="compositionally biased region" description="Polar residues" evidence="5">
    <location>
        <begin position="47"/>
        <end position="59"/>
    </location>
</feature>
<keyword evidence="8" id="KW-1185">Reference proteome</keyword>
<protein>
    <recommendedName>
        <fullName evidence="6">MYND-type domain-containing protein</fullName>
    </recommendedName>
</protein>
<organism evidence="7 8">
    <name type="scientific">Trichoderma aggressivum f. europaeum</name>
    <dbReference type="NCBI Taxonomy" id="173218"/>
    <lineage>
        <taxon>Eukaryota</taxon>
        <taxon>Fungi</taxon>
        <taxon>Dikarya</taxon>
        <taxon>Ascomycota</taxon>
        <taxon>Pezizomycotina</taxon>
        <taxon>Sordariomycetes</taxon>
        <taxon>Hypocreomycetidae</taxon>
        <taxon>Hypocreales</taxon>
        <taxon>Hypocreaceae</taxon>
        <taxon>Trichoderma</taxon>
    </lineage>
</organism>
<keyword evidence="3" id="KW-0862">Zinc</keyword>
<keyword evidence="1" id="KW-0479">Metal-binding</keyword>
<evidence type="ECO:0000256" key="5">
    <source>
        <dbReference type="SAM" id="MobiDB-lite"/>
    </source>
</evidence>
<evidence type="ECO:0000313" key="8">
    <source>
        <dbReference type="Proteomes" id="UP001273209"/>
    </source>
</evidence>
<evidence type="ECO:0000256" key="2">
    <source>
        <dbReference type="ARBA" id="ARBA00022771"/>
    </source>
</evidence>
<dbReference type="InterPro" id="IPR002893">
    <property type="entry name" value="Znf_MYND"/>
</dbReference>
<keyword evidence="2 4" id="KW-0863">Zinc-finger</keyword>
<evidence type="ECO:0000256" key="1">
    <source>
        <dbReference type="ARBA" id="ARBA00022723"/>
    </source>
</evidence>
<evidence type="ECO:0000256" key="3">
    <source>
        <dbReference type="ARBA" id="ARBA00022833"/>
    </source>
</evidence>
<accession>A0AAE1ILJ1</accession>
<reference evidence="7" key="1">
    <citation type="submission" date="2023-11" db="EMBL/GenBank/DDBJ databases">
        <title>The genome sequences of three competitors of mushroom-forming fungi.</title>
        <authorList>
            <person name="Beijen E."/>
            <person name="Ohm R.A."/>
        </authorList>
    </citation>
    <scope>NUCLEOTIDE SEQUENCE</scope>
    <source>
        <strain evidence="7">CBS 100526</strain>
    </source>
</reference>
<dbReference type="RefSeq" id="XP_062760465.1">
    <property type="nucleotide sequence ID" value="XM_062896144.1"/>
</dbReference>
<dbReference type="PROSITE" id="PS50865">
    <property type="entry name" value="ZF_MYND_2"/>
    <property type="match status" value="1"/>
</dbReference>
<feature type="domain" description="MYND-type" evidence="6">
    <location>
        <begin position="161"/>
        <end position="205"/>
    </location>
</feature>
<dbReference type="PROSITE" id="PS51257">
    <property type="entry name" value="PROKAR_LIPOPROTEIN"/>
    <property type="match status" value="1"/>
</dbReference>
<dbReference type="Proteomes" id="UP001273209">
    <property type="component" value="Unassembled WGS sequence"/>
</dbReference>
<proteinExistence type="predicted"/>
<evidence type="ECO:0000256" key="4">
    <source>
        <dbReference type="PROSITE-ProRule" id="PRU00134"/>
    </source>
</evidence>
<comment type="caution">
    <text evidence="7">The sequence shown here is derived from an EMBL/GenBank/DDBJ whole genome shotgun (WGS) entry which is preliminary data.</text>
</comment>
<sequence length="387" mass="42731">MSDLREEETSVGSNMPDHQEQTSTTSSASGCHHDVASSGSPMLGDQEQGSSTMQNAPDNQDEITSAMNLLELESALTPTITVVEALLLSGLNISVKNIIEALQLIEALVDTVSSNQTPPFIKVIKHNVDTNAYAKLSKGKKGSSSSAQEDSPEKITPHAACARCQHDPAITEPALTLRSCLNCEAVEYCSVECQLTDWMAHRNLFCVNPSVIPLDTLAKPHRVPFLKTHITNAFARLAKGIWLHDRHKQDVYALLIDSFRLREADDFTYGGMTNNDSVYSGRVSSCPAFRRFLYQAEAKGLMPPWWSDQKRVECLTKGIDKRQDNYHDLHAMTRDIEIVVVYEDAIMTMQLRMFAESVLGKGAAGSDGRLMLQKMVVAEESARVLSK</sequence>